<reference evidence="2" key="1">
    <citation type="journal article" date="2014" name="Int. J. Syst. Evol. Microbiol.">
        <title>Complete genome sequence of Corynebacterium casei LMG S-19264T (=DSM 44701T), isolated from a smear-ripened cheese.</title>
        <authorList>
            <consortium name="US DOE Joint Genome Institute (JGI-PGF)"/>
            <person name="Walter F."/>
            <person name="Albersmeier A."/>
            <person name="Kalinowski J."/>
            <person name="Ruckert C."/>
        </authorList>
    </citation>
    <scope>NUCLEOTIDE SEQUENCE</scope>
    <source>
        <strain evidence="2">JCM 4059</strain>
    </source>
</reference>
<dbReference type="Pfam" id="PF05709">
    <property type="entry name" value="Sipho_tail"/>
    <property type="match status" value="1"/>
</dbReference>
<dbReference type="Gene3D" id="2.40.30.200">
    <property type="match status" value="1"/>
</dbReference>
<accession>A0A919B0T4</accession>
<protein>
    <recommendedName>
        <fullName evidence="1">Siphovirus-type tail component RIFT-related domain-containing protein</fullName>
    </recommendedName>
</protein>
<evidence type="ECO:0000259" key="1">
    <source>
        <dbReference type="Pfam" id="PF05709"/>
    </source>
</evidence>
<evidence type="ECO:0000313" key="2">
    <source>
        <dbReference type="EMBL" id="GHF38649.1"/>
    </source>
</evidence>
<feature type="domain" description="Siphovirus-type tail component RIFT-related" evidence="1">
    <location>
        <begin position="49"/>
        <end position="107"/>
    </location>
</feature>
<organism evidence="2 3">
    <name type="scientific">Streptomyces mashuensis</name>
    <dbReference type="NCBI Taxonomy" id="33904"/>
    <lineage>
        <taxon>Bacteria</taxon>
        <taxon>Bacillati</taxon>
        <taxon>Actinomycetota</taxon>
        <taxon>Actinomycetes</taxon>
        <taxon>Kitasatosporales</taxon>
        <taxon>Streptomycetaceae</taxon>
        <taxon>Streptomyces</taxon>
    </lineage>
</organism>
<keyword evidence="3" id="KW-1185">Reference proteome</keyword>
<dbReference type="AlphaFoldDB" id="A0A919B0T4"/>
<reference evidence="2" key="2">
    <citation type="submission" date="2020-09" db="EMBL/GenBank/DDBJ databases">
        <authorList>
            <person name="Sun Q."/>
            <person name="Ohkuma M."/>
        </authorList>
    </citation>
    <scope>NUCLEOTIDE SEQUENCE</scope>
    <source>
        <strain evidence="2">JCM 4059</strain>
    </source>
</reference>
<dbReference type="EMBL" id="BNBD01000003">
    <property type="protein sequence ID" value="GHF38649.1"/>
    <property type="molecule type" value="Genomic_DNA"/>
</dbReference>
<dbReference type="InterPro" id="IPR008841">
    <property type="entry name" value="Siphovirus-type_tail_N"/>
</dbReference>
<comment type="caution">
    <text evidence="2">The sequence shown here is derived from an EMBL/GenBank/DDBJ whole genome shotgun (WGS) entry which is preliminary data.</text>
</comment>
<dbReference type="Proteomes" id="UP000638313">
    <property type="component" value="Unassembled WGS sequence"/>
</dbReference>
<name>A0A919B0T4_9ACTN</name>
<sequence>MSWGHTYVSITGGAGEGEIPLTGFSGRHWPGIFMQAGATGLDMPAYEVNYDTSPNLDGSTFRSARAAAREIMIPVFLYGIDRYTVRQLKRKLIRTLNPDNGPCTLRVQESGQPPRYLTCYYKGGLEGNEGENNAGFRWASYGIQLTAPDPYYYGDDFHVARWAFGGGQPLLGDPGPLFPLKLSAGVVSDSALPVLNPGDARAWPVWEIKGPVRSFTLSHGDRSFGITGPGPGSGEVVPGGRTLRIDTRPGVKTVRDDLGRNLWPALDPNPDLWALPSGSSRIGVQLVPGSGSAALTMTIKPRYESY</sequence>
<evidence type="ECO:0000313" key="3">
    <source>
        <dbReference type="Proteomes" id="UP000638313"/>
    </source>
</evidence>
<gene>
    <name evidence="2" type="ORF">GCM10010218_19800</name>
</gene>
<proteinExistence type="predicted"/>
<dbReference type="RefSeq" id="WP_190129114.1">
    <property type="nucleotide sequence ID" value="NZ_BNBD01000003.1"/>
</dbReference>